<dbReference type="EMBL" id="FZQP02002293">
    <property type="protein sequence ID" value="VVC95393.1"/>
    <property type="molecule type" value="Genomic_DNA"/>
</dbReference>
<feature type="region of interest" description="Disordered" evidence="2">
    <location>
        <begin position="606"/>
        <end position="630"/>
    </location>
</feature>
<evidence type="ECO:0000313" key="4">
    <source>
        <dbReference type="Proteomes" id="UP000324832"/>
    </source>
</evidence>
<feature type="region of interest" description="Disordered" evidence="2">
    <location>
        <begin position="852"/>
        <end position="887"/>
    </location>
</feature>
<feature type="compositionally biased region" description="Basic and acidic residues" evidence="2">
    <location>
        <begin position="949"/>
        <end position="962"/>
    </location>
</feature>
<feature type="compositionally biased region" description="Polar residues" evidence="2">
    <location>
        <begin position="27"/>
        <end position="38"/>
    </location>
</feature>
<feature type="compositionally biased region" description="Basic and acidic residues" evidence="2">
    <location>
        <begin position="41"/>
        <end position="52"/>
    </location>
</feature>
<accession>A0A5E4QD53</accession>
<reference evidence="3 4" key="1">
    <citation type="submission" date="2017-07" db="EMBL/GenBank/DDBJ databases">
        <authorList>
            <person name="Talla V."/>
            <person name="Backstrom N."/>
        </authorList>
    </citation>
    <scope>NUCLEOTIDE SEQUENCE [LARGE SCALE GENOMIC DNA]</scope>
</reference>
<evidence type="ECO:0000313" key="3">
    <source>
        <dbReference type="EMBL" id="VVC95393.1"/>
    </source>
</evidence>
<feature type="compositionally biased region" description="Polar residues" evidence="2">
    <location>
        <begin position="963"/>
        <end position="972"/>
    </location>
</feature>
<name>A0A5E4QD53_9NEOP</name>
<feature type="compositionally biased region" description="Polar residues" evidence="2">
    <location>
        <begin position="858"/>
        <end position="887"/>
    </location>
</feature>
<evidence type="ECO:0000256" key="1">
    <source>
        <dbReference type="SAM" id="Coils"/>
    </source>
</evidence>
<feature type="region of interest" description="Disordered" evidence="2">
    <location>
        <begin position="1023"/>
        <end position="1047"/>
    </location>
</feature>
<feature type="compositionally biased region" description="Polar residues" evidence="2">
    <location>
        <begin position="742"/>
        <end position="758"/>
    </location>
</feature>
<feature type="coiled-coil region" evidence="1">
    <location>
        <begin position="143"/>
        <end position="330"/>
    </location>
</feature>
<sequence length="1047" mass="119433">MGNLLSSASIRDSSASSDIVSSDSDTMENSNDTSSNDLASEEFHDTVDDNDDEYNKARAKIREKEMSDFNAQLSIQREKRKEILEYHRSQKKSLENALNEERKSKLDVCEENNLLRELLAANNIELPSAIAENKNDSSVKDAVLKLTEEIESLKSNNNKLRCDLASSNNTLQAAYSEMNSLSAQNSESMNQIRALKEVVSVSKTMISLREEQLIELKNKLAEIEQSLADRETSILSANLRQEYERQLQNIRSLRVLYEERARLAEVTRQALVKDLEEQKELYEAEVVKCNNLTDQVNELKTQINILEDKIEDKNEEISACQEEMSITKAEMAVINKLFSQVLLGYKTKKDLDQLILRLEENHGILTHMAENENESEAASALPKLLLDIVNQFYNGNIKDEEENIEQNTEDKQIDKNRSNSSAEEIVHNLPKVWKVLTELLSHQSDSTPNDSEKVTTCYKSVETSSGPVLVPSVSQTYIRLKDLIVEKLSLVKEVNRMKQLNAHLETRIQEQEKSLCLVTTELSKTWHVVARLRRHHHQLHTHEKILKYELQQKRKLLTEIKEELEYCKEKWEQAREKNTQTERDWRKLRTEFSNRKIKDLSILNNSAESGYSDERPSDESSQSNDESEYVADNKIRCKKKLKKSFETVVDSSTDVNLAAEREDPVSDMLDVADLSLDTQDENQEILDVSDCCNTESILRSDKILNDETEDEAADIANDSCAEELSIAELRQEDSIIQKGDSTENSIKTENNNSSYDESIPSSSKALEMQNFVSLKLDQYNNSKQNEPLQAEALALSQLRSSDDENPNITLETNTRIQLIDAEISVDDDKAHSTNNEISSKEFPDHARNHCNFEENNSHDNTTNGSTDEIKNENFQPTPSCSTNVRSTSHSEIDLKAILQNIKRQDEHLKQKDMRLDNLEKGSSSVVANIKNILKNSDAILTKIENLQENSRKSDTKEEKLEENQQSEPSTSNEIDHEARFAARDIRLKRLEEQTKSLVNKVNDTTTKAVKINYKLEELHNIYGSDHSRAGTPSEDNADGPDQDYNTK</sequence>
<proteinExistence type="predicted"/>
<dbReference type="Proteomes" id="UP000324832">
    <property type="component" value="Unassembled WGS sequence"/>
</dbReference>
<feature type="compositionally biased region" description="Low complexity" evidence="2">
    <location>
        <begin position="1"/>
        <end position="24"/>
    </location>
</feature>
<organism evidence="3 4">
    <name type="scientific">Leptidea sinapis</name>
    <dbReference type="NCBI Taxonomy" id="189913"/>
    <lineage>
        <taxon>Eukaryota</taxon>
        <taxon>Metazoa</taxon>
        <taxon>Ecdysozoa</taxon>
        <taxon>Arthropoda</taxon>
        <taxon>Hexapoda</taxon>
        <taxon>Insecta</taxon>
        <taxon>Pterygota</taxon>
        <taxon>Neoptera</taxon>
        <taxon>Endopterygota</taxon>
        <taxon>Lepidoptera</taxon>
        <taxon>Glossata</taxon>
        <taxon>Ditrysia</taxon>
        <taxon>Papilionoidea</taxon>
        <taxon>Pieridae</taxon>
        <taxon>Dismorphiinae</taxon>
        <taxon>Leptidea</taxon>
    </lineage>
</organism>
<feature type="coiled-coil region" evidence="1">
    <location>
        <begin position="550"/>
        <end position="577"/>
    </location>
</feature>
<evidence type="ECO:0000256" key="2">
    <source>
        <dbReference type="SAM" id="MobiDB-lite"/>
    </source>
</evidence>
<feature type="region of interest" description="Disordered" evidence="2">
    <location>
        <begin position="1"/>
        <end position="52"/>
    </location>
</feature>
<feature type="region of interest" description="Disordered" evidence="2">
    <location>
        <begin position="948"/>
        <end position="978"/>
    </location>
</feature>
<feature type="region of interest" description="Disordered" evidence="2">
    <location>
        <begin position="735"/>
        <end position="758"/>
    </location>
</feature>
<dbReference type="AlphaFoldDB" id="A0A5E4QD53"/>
<gene>
    <name evidence="3" type="ORF">LSINAPIS_LOCUS7114</name>
</gene>
<protein>
    <submittedName>
        <fullName evidence="3">Uncharacterized protein</fullName>
    </submittedName>
</protein>
<keyword evidence="4" id="KW-1185">Reference proteome</keyword>
<keyword evidence="1" id="KW-0175">Coiled coil</keyword>
<feature type="coiled-coil region" evidence="1">
    <location>
        <begin position="390"/>
        <end position="417"/>
    </location>
</feature>